<gene>
    <name evidence="2" type="ORF">GCM10009767_17480</name>
</gene>
<evidence type="ECO:0000313" key="3">
    <source>
        <dbReference type="Proteomes" id="UP001501204"/>
    </source>
</evidence>
<organism evidence="2 3">
    <name type="scientific">Kocuria aegyptia</name>
    <dbReference type="NCBI Taxonomy" id="330943"/>
    <lineage>
        <taxon>Bacteria</taxon>
        <taxon>Bacillati</taxon>
        <taxon>Actinomycetota</taxon>
        <taxon>Actinomycetes</taxon>
        <taxon>Micrococcales</taxon>
        <taxon>Micrococcaceae</taxon>
        <taxon>Kocuria</taxon>
    </lineage>
</organism>
<dbReference type="InterPro" id="IPR022488">
    <property type="entry name" value="PPK2-related"/>
</dbReference>
<feature type="domain" description="Polyphosphate kinase-2-related" evidence="1">
    <location>
        <begin position="1"/>
        <end position="41"/>
    </location>
</feature>
<dbReference type="Gene3D" id="3.40.50.300">
    <property type="entry name" value="P-loop containing nucleotide triphosphate hydrolases"/>
    <property type="match status" value="1"/>
</dbReference>
<keyword evidence="3" id="KW-1185">Reference proteome</keyword>
<name>A0ABN2KKJ7_9MICC</name>
<dbReference type="Proteomes" id="UP001501204">
    <property type="component" value="Unassembled WGS sequence"/>
</dbReference>
<dbReference type="EMBL" id="BAAAOA010000017">
    <property type="protein sequence ID" value="GAA1758769.1"/>
    <property type="molecule type" value="Genomic_DNA"/>
</dbReference>
<proteinExistence type="predicted"/>
<sequence length="62" mass="7233">MLLASDTDHTPWSTVRSNDKKRARLNAMRFFLDQFDYQDKHPKVVYPPDPLIVARCREAVGD</sequence>
<reference evidence="2 3" key="1">
    <citation type="journal article" date="2019" name="Int. J. Syst. Evol. Microbiol.">
        <title>The Global Catalogue of Microorganisms (GCM) 10K type strain sequencing project: providing services to taxonomists for standard genome sequencing and annotation.</title>
        <authorList>
            <consortium name="The Broad Institute Genomics Platform"/>
            <consortium name="The Broad Institute Genome Sequencing Center for Infectious Disease"/>
            <person name="Wu L."/>
            <person name="Ma J."/>
        </authorList>
    </citation>
    <scope>NUCLEOTIDE SEQUENCE [LARGE SCALE GENOMIC DNA]</scope>
    <source>
        <strain evidence="2 3">JCM 14735</strain>
    </source>
</reference>
<dbReference type="InterPro" id="IPR027417">
    <property type="entry name" value="P-loop_NTPase"/>
</dbReference>
<comment type="caution">
    <text evidence="2">The sequence shown here is derived from an EMBL/GenBank/DDBJ whole genome shotgun (WGS) entry which is preliminary data.</text>
</comment>
<protein>
    <recommendedName>
        <fullName evidence="1">Polyphosphate kinase-2-related domain-containing protein</fullName>
    </recommendedName>
</protein>
<dbReference type="Pfam" id="PF03976">
    <property type="entry name" value="PPK2"/>
    <property type="match status" value="1"/>
</dbReference>
<accession>A0ABN2KKJ7</accession>
<evidence type="ECO:0000259" key="1">
    <source>
        <dbReference type="Pfam" id="PF03976"/>
    </source>
</evidence>
<evidence type="ECO:0000313" key="2">
    <source>
        <dbReference type="EMBL" id="GAA1758769.1"/>
    </source>
</evidence>